<accession>A0A9X2N252</accession>
<keyword evidence="3" id="KW-0805">Transcription regulation</keyword>
<dbReference type="InterPro" id="IPR016152">
    <property type="entry name" value="PTrfase/Anion_transptr"/>
</dbReference>
<dbReference type="EMBL" id="JANIPJ010000030">
    <property type="protein sequence ID" value="MCR2807657.1"/>
    <property type="molecule type" value="Genomic_DNA"/>
</dbReference>
<dbReference type="PROSITE" id="PS00894">
    <property type="entry name" value="HTH_DEOR_1"/>
    <property type="match status" value="1"/>
</dbReference>
<dbReference type="InterPro" id="IPR011608">
    <property type="entry name" value="PRD"/>
</dbReference>
<dbReference type="InterPro" id="IPR036095">
    <property type="entry name" value="PTS_EIIB-like_sf"/>
</dbReference>
<dbReference type="CDD" id="cd05568">
    <property type="entry name" value="PTS_IIB_bgl_like"/>
    <property type="match status" value="1"/>
</dbReference>
<keyword evidence="4" id="KW-0238">DNA-binding</keyword>
<feature type="domain" description="HTH deoR-type" evidence="6">
    <location>
        <begin position="3"/>
        <end position="62"/>
    </location>
</feature>
<dbReference type="InterPro" id="IPR036390">
    <property type="entry name" value="WH_DNA-bd_sf"/>
</dbReference>
<dbReference type="Pfam" id="PF00359">
    <property type="entry name" value="PTS_EIIA_2"/>
    <property type="match status" value="1"/>
</dbReference>
<dbReference type="GO" id="GO:0009401">
    <property type="term" value="P:phosphoenolpyruvate-dependent sugar phosphotransferase system"/>
    <property type="evidence" value="ECO:0007669"/>
    <property type="project" value="InterPro"/>
</dbReference>
<sequence length="686" mass="77798">MIVSNRQRRILEMLLHRREATASEIAEEVQISARTVHRDLREIKALLSDYGLSLMTKSGKGITIEGADEATRQFQKMLAHFETVAYASEERKTLIQCRLLEENEPLKLFTLAYELHAAVPTVTRDLDEIGPHLGKYGLELIRRRGYGVEIEGHEAGKRALIEWLAEQFLDESDLFGPASEAEHAWPVTRKLLQMVGKEHFLTIERMVWGLEEKSPSRLSESAYTRLLLRLSIAVARMKGGHWLGSADGEGERESVLHPYLEPFLSTFPWEWPNSERASVIGLLSSASAEAEKQQELLLHQHGAAAADAAWRLIRSVGMRMNVPLGEDQSLLEGLAHHLAPAMERMRKKETIRNPLLPQIKKDFAELFDILQDAAREQLTGIEVPEEELGYMVMHFGASLERLHVSRPVRAMIVCTSGIGSSRLLAVRIEKQFPQIEFIGNYSWYEASRVPKERYELIISTVDLPIEPERYVKISPLLTMEETEKLRVFLERLPVNRRTEEEGKSKDASGWERMKRISDYTTAVVDVLAPFAVHRLRGLAGQPAGLGAVIDRILLTLSLSEDAHASVQHRLIEREKAGSQAIAGTKLALFHTRSEHIEKPVLRLYNLDEPLWLGEDGSAEVRQVLLMLAPQQLSRPMLEVLSEISALLLQQEFVELLEQGDSEVIKPYISQELESFIQSKWRGREEP</sequence>
<dbReference type="Gene3D" id="1.10.10.10">
    <property type="entry name" value="Winged helix-like DNA-binding domain superfamily/Winged helix DNA-binding domain"/>
    <property type="match status" value="1"/>
</dbReference>
<evidence type="ECO:0000256" key="3">
    <source>
        <dbReference type="ARBA" id="ARBA00023015"/>
    </source>
</evidence>
<evidence type="ECO:0000256" key="1">
    <source>
        <dbReference type="ARBA" id="ARBA00022679"/>
    </source>
</evidence>
<dbReference type="Gene3D" id="3.40.930.10">
    <property type="entry name" value="Mannitol-specific EII, Chain A"/>
    <property type="match status" value="1"/>
</dbReference>
<dbReference type="Pfam" id="PF00874">
    <property type="entry name" value="PRD"/>
    <property type="match status" value="1"/>
</dbReference>
<dbReference type="PROSITE" id="PS51094">
    <property type="entry name" value="PTS_EIIA_TYPE_2"/>
    <property type="match status" value="1"/>
</dbReference>
<dbReference type="PANTHER" id="PTHR30185:SF18">
    <property type="entry name" value="TRANSCRIPTIONAL REGULATOR MTLR"/>
    <property type="match status" value="1"/>
</dbReference>
<feature type="domain" description="PTS EIIA type-2" evidence="7">
    <location>
        <begin position="525"/>
        <end position="671"/>
    </location>
</feature>
<dbReference type="InterPro" id="IPR002178">
    <property type="entry name" value="PTS_EIIA_type-2_dom"/>
</dbReference>
<evidence type="ECO:0000256" key="4">
    <source>
        <dbReference type="ARBA" id="ARBA00023125"/>
    </source>
</evidence>
<dbReference type="InterPro" id="IPR013196">
    <property type="entry name" value="HTH_11"/>
</dbReference>
<dbReference type="InterPro" id="IPR036388">
    <property type="entry name" value="WH-like_DNA-bd_sf"/>
</dbReference>
<dbReference type="PANTHER" id="PTHR30185">
    <property type="entry name" value="CRYPTIC BETA-GLUCOSIDE BGL OPERON ANTITERMINATOR"/>
    <property type="match status" value="1"/>
</dbReference>
<dbReference type="SUPFAM" id="SSF46785">
    <property type="entry name" value="Winged helix' DNA-binding domain"/>
    <property type="match status" value="1"/>
</dbReference>
<proteinExistence type="predicted"/>
<dbReference type="SUPFAM" id="SSF63520">
    <property type="entry name" value="PTS-regulatory domain, PRD"/>
    <property type="match status" value="1"/>
</dbReference>
<reference evidence="10" key="1">
    <citation type="submission" date="2022-08" db="EMBL/GenBank/DDBJ databases">
        <title>The genomic sequence of strain Paenibacillus sp. SCIV0701.</title>
        <authorList>
            <person name="Zhao H."/>
        </authorList>
    </citation>
    <scope>NUCLEOTIDE SEQUENCE</scope>
    <source>
        <strain evidence="10">SCIV0701</strain>
    </source>
</reference>
<keyword evidence="2" id="KW-0677">Repeat</keyword>
<dbReference type="PROSITE" id="PS51372">
    <property type="entry name" value="PRD_2"/>
    <property type="match status" value="1"/>
</dbReference>
<dbReference type="PROSITE" id="PS51099">
    <property type="entry name" value="PTS_EIIB_TYPE_2"/>
    <property type="match status" value="1"/>
</dbReference>
<dbReference type="AlphaFoldDB" id="A0A9X2N252"/>
<dbReference type="Proteomes" id="UP001141950">
    <property type="component" value="Unassembled WGS sequence"/>
</dbReference>
<organism evidence="10 11">
    <name type="scientific">Paenibacillus soyae</name>
    <dbReference type="NCBI Taxonomy" id="2969249"/>
    <lineage>
        <taxon>Bacteria</taxon>
        <taxon>Bacillati</taxon>
        <taxon>Bacillota</taxon>
        <taxon>Bacilli</taxon>
        <taxon>Bacillales</taxon>
        <taxon>Paenibacillaceae</taxon>
        <taxon>Paenibacillus</taxon>
    </lineage>
</organism>
<dbReference type="PROSITE" id="PS51000">
    <property type="entry name" value="HTH_DEOR_2"/>
    <property type="match status" value="1"/>
</dbReference>
<dbReference type="GO" id="GO:0008982">
    <property type="term" value="F:protein-N(PI)-phosphohistidine-sugar phosphotransferase activity"/>
    <property type="evidence" value="ECO:0007669"/>
    <property type="project" value="InterPro"/>
</dbReference>
<keyword evidence="11" id="KW-1185">Reference proteome</keyword>
<dbReference type="GO" id="GO:0003700">
    <property type="term" value="F:DNA-binding transcription factor activity"/>
    <property type="evidence" value="ECO:0007669"/>
    <property type="project" value="InterPro"/>
</dbReference>
<evidence type="ECO:0000259" key="6">
    <source>
        <dbReference type="PROSITE" id="PS51000"/>
    </source>
</evidence>
<dbReference type="InterPro" id="IPR050661">
    <property type="entry name" value="BglG_antiterminators"/>
</dbReference>
<evidence type="ECO:0000259" key="9">
    <source>
        <dbReference type="PROSITE" id="PS51372"/>
    </source>
</evidence>
<protein>
    <submittedName>
        <fullName evidence="10">BglG family transcription antiterminator</fullName>
    </submittedName>
</protein>
<evidence type="ECO:0000256" key="2">
    <source>
        <dbReference type="ARBA" id="ARBA00022737"/>
    </source>
</evidence>
<gene>
    <name evidence="10" type="ORF">NQZ67_27580</name>
</gene>
<keyword evidence="5" id="KW-0804">Transcription</keyword>
<dbReference type="SUPFAM" id="SSF55804">
    <property type="entry name" value="Phoshotransferase/anion transport protein"/>
    <property type="match status" value="1"/>
</dbReference>
<dbReference type="InterPro" id="IPR036634">
    <property type="entry name" value="PRD_sf"/>
</dbReference>
<dbReference type="RefSeq" id="WP_257452319.1">
    <property type="nucleotide sequence ID" value="NZ_JANIPJ010000030.1"/>
</dbReference>
<dbReference type="Pfam" id="PF08279">
    <property type="entry name" value="HTH_11"/>
    <property type="match status" value="1"/>
</dbReference>
<dbReference type="Gene3D" id="1.10.1790.10">
    <property type="entry name" value="PRD domain"/>
    <property type="match status" value="1"/>
</dbReference>
<keyword evidence="1" id="KW-0808">Transferase</keyword>
<comment type="caution">
    <text evidence="10">The sequence shown here is derived from an EMBL/GenBank/DDBJ whole genome shotgun (WGS) entry which is preliminary data.</text>
</comment>
<evidence type="ECO:0000313" key="11">
    <source>
        <dbReference type="Proteomes" id="UP001141950"/>
    </source>
</evidence>
<dbReference type="InterPro" id="IPR018356">
    <property type="entry name" value="Tscrpt_reg_HTH_DeoR_CS"/>
</dbReference>
<evidence type="ECO:0000259" key="7">
    <source>
        <dbReference type="PROSITE" id="PS51094"/>
    </source>
</evidence>
<dbReference type="GO" id="GO:0003677">
    <property type="term" value="F:DNA binding"/>
    <property type="evidence" value="ECO:0007669"/>
    <property type="project" value="UniProtKB-KW"/>
</dbReference>
<feature type="domain" description="PRD" evidence="9">
    <location>
        <begin position="300"/>
        <end position="405"/>
    </location>
</feature>
<evidence type="ECO:0000256" key="5">
    <source>
        <dbReference type="ARBA" id="ARBA00023163"/>
    </source>
</evidence>
<feature type="domain" description="PTS EIIB type-2" evidence="8">
    <location>
        <begin position="408"/>
        <end position="497"/>
    </location>
</feature>
<dbReference type="InterPro" id="IPR001034">
    <property type="entry name" value="DeoR_HTH"/>
</dbReference>
<name>A0A9X2N252_9BACL</name>
<evidence type="ECO:0000259" key="8">
    <source>
        <dbReference type="PROSITE" id="PS51099"/>
    </source>
</evidence>
<dbReference type="InterPro" id="IPR013011">
    <property type="entry name" value="PTS_EIIB_2"/>
</dbReference>
<dbReference type="Gene3D" id="3.40.50.2300">
    <property type="match status" value="1"/>
</dbReference>
<dbReference type="SUPFAM" id="SSF52794">
    <property type="entry name" value="PTS system IIB component-like"/>
    <property type="match status" value="1"/>
</dbReference>
<evidence type="ECO:0000313" key="10">
    <source>
        <dbReference type="EMBL" id="MCR2807657.1"/>
    </source>
</evidence>